<dbReference type="InterPro" id="IPR039448">
    <property type="entry name" value="Beta_helix"/>
</dbReference>
<dbReference type="OrthoDB" id="47516at2759"/>
<reference evidence="3" key="1">
    <citation type="journal article" date="2021" name="Sci. Rep.">
        <title>Diploid genomic architecture of Nitzschia inconspicua, an elite biomass production diatom.</title>
        <authorList>
            <person name="Oliver A."/>
            <person name="Podell S."/>
            <person name="Pinowska A."/>
            <person name="Traller J.C."/>
            <person name="Smith S.R."/>
            <person name="McClure R."/>
            <person name="Beliaev A."/>
            <person name="Bohutskyi P."/>
            <person name="Hill E.A."/>
            <person name="Rabines A."/>
            <person name="Zheng H."/>
            <person name="Allen L.Z."/>
            <person name="Kuo A."/>
            <person name="Grigoriev I.V."/>
            <person name="Allen A.E."/>
            <person name="Hazlebeck D."/>
            <person name="Allen E.E."/>
        </authorList>
    </citation>
    <scope>NUCLEOTIDE SEQUENCE</scope>
    <source>
        <strain evidence="3">Hildebrandi</strain>
    </source>
</reference>
<accession>A0A9K3KG23</accession>
<keyword evidence="4" id="KW-1185">Reference proteome</keyword>
<sequence length="544" mass="60148">MTTGLSPAAGAAVDRTVAPIVFPDNDEVDDAATSSCSFVTACHMAAETHRPIHLGCDIESLDTIITLRKHQHLIIRGRRQQQEETEADLSESSCDTSTINHNNNNNSQKKKKKNPLISGKLHSLFLLNNSSRLTVDHVDLRHEASHEDCRQIGAAVNLRYKASALLQHCTIESKSGFCGWAVQKSKLTVSDCILRAPIRSALVCFGQASLQVRQCHIEKPGVHGVCARGECHIHIQDSVIEDATVRGVYAYANACLILERTILSGTIRSDMAALEVRSGDDDDTATSSKSNGNNHCHSTKRSSLTMTHCRVVQNAGAGVKIRGDVLLHNKDLEDGENFFEQNHGGNVVVVVHSTDDSDQTGDQISDHRSWNRPPQRDEAASSFRQGDWWCPQCFQPRRVIPSTMHACSQCNAKRETGKLLTPSEVIDLNRGVWVDPTTTISNTPTWWFHGDKKDNDWIQYDETSSRTLEEAFQQQHVLLESSINSGEVLSTKYTENGAGGNKDAVTNSPQATVSILGGKYQVNVKTMEQINTETMYPRLIRRKC</sequence>
<gene>
    <name evidence="3" type="ORF">IV203_007573</name>
</gene>
<dbReference type="InterPro" id="IPR004170">
    <property type="entry name" value="WWE_dom"/>
</dbReference>
<feature type="compositionally biased region" description="Polar residues" evidence="1">
    <location>
        <begin position="285"/>
        <end position="300"/>
    </location>
</feature>
<dbReference type="PROSITE" id="PS50918">
    <property type="entry name" value="WWE"/>
    <property type="match status" value="1"/>
</dbReference>
<organism evidence="3 4">
    <name type="scientific">Nitzschia inconspicua</name>
    <dbReference type="NCBI Taxonomy" id="303405"/>
    <lineage>
        <taxon>Eukaryota</taxon>
        <taxon>Sar</taxon>
        <taxon>Stramenopiles</taxon>
        <taxon>Ochrophyta</taxon>
        <taxon>Bacillariophyta</taxon>
        <taxon>Bacillariophyceae</taxon>
        <taxon>Bacillariophycidae</taxon>
        <taxon>Bacillariales</taxon>
        <taxon>Bacillariaceae</taxon>
        <taxon>Nitzschia</taxon>
    </lineage>
</organism>
<dbReference type="EMBL" id="JAGRRH010000025">
    <property type="protein sequence ID" value="KAG7342480.1"/>
    <property type="molecule type" value="Genomic_DNA"/>
</dbReference>
<proteinExistence type="predicted"/>
<evidence type="ECO:0000313" key="3">
    <source>
        <dbReference type="EMBL" id="KAG7342480.1"/>
    </source>
</evidence>
<name>A0A9K3KG23_9STRA</name>
<evidence type="ECO:0000313" key="4">
    <source>
        <dbReference type="Proteomes" id="UP000693970"/>
    </source>
</evidence>
<feature type="compositionally biased region" description="Polar residues" evidence="1">
    <location>
        <begin position="90"/>
        <end position="99"/>
    </location>
</feature>
<dbReference type="Pfam" id="PF13229">
    <property type="entry name" value="Beta_helix"/>
    <property type="match status" value="1"/>
</dbReference>
<feature type="compositionally biased region" description="Basic and acidic residues" evidence="1">
    <location>
        <begin position="364"/>
        <end position="378"/>
    </location>
</feature>
<feature type="region of interest" description="Disordered" evidence="1">
    <location>
        <begin position="279"/>
        <end position="300"/>
    </location>
</feature>
<dbReference type="AlphaFoldDB" id="A0A9K3KG23"/>
<feature type="domain" description="WWE" evidence="2">
    <location>
        <begin position="432"/>
        <end position="542"/>
    </location>
</feature>
<protein>
    <submittedName>
        <fullName evidence="3">WWE domain containing protein</fullName>
    </submittedName>
</protein>
<feature type="region of interest" description="Disordered" evidence="1">
    <location>
        <begin position="78"/>
        <end position="113"/>
    </location>
</feature>
<feature type="region of interest" description="Disordered" evidence="1">
    <location>
        <begin position="356"/>
        <end position="378"/>
    </location>
</feature>
<dbReference type="Pfam" id="PF02825">
    <property type="entry name" value="WWE"/>
    <property type="match status" value="1"/>
</dbReference>
<reference evidence="3" key="2">
    <citation type="submission" date="2021-04" db="EMBL/GenBank/DDBJ databases">
        <authorList>
            <person name="Podell S."/>
        </authorList>
    </citation>
    <scope>NUCLEOTIDE SEQUENCE</scope>
    <source>
        <strain evidence="3">Hildebrandi</strain>
    </source>
</reference>
<comment type="caution">
    <text evidence="3">The sequence shown here is derived from an EMBL/GenBank/DDBJ whole genome shotgun (WGS) entry which is preliminary data.</text>
</comment>
<evidence type="ECO:0000259" key="2">
    <source>
        <dbReference type="PROSITE" id="PS50918"/>
    </source>
</evidence>
<dbReference type="Proteomes" id="UP000693970">
    <property type="component" value="Unassembled WGS sequence"/>
</dbReference>
<evidence type="ECO:0000256" key="1">
    <source>
        <dbReference type="SAM" id="MobiDB-lite"/>
    </source>
</evidence>